<dbReference type="Proteomes" id="UP000276133">
    <property type="component" value="Unassembled WGS sequence"/>
</dbReference>
<name>A0A3M7T6W0_BRAPC</name>
<dbReference type="AlphaFoldDB" id="A0A3M7T6W0"/>
<gene>
    <name evidence="1" type="ORF">BpHYR1_031299</name>
</gene>
<sequence length="151" mass="17847">MNALKAIEIRQNKKMICYIFKKNRILNELVVIKRRIKGVDSRDLSCTIHRADLEKHLKSSKIATSDWKNVSKQLVKRKTKNKRESLRPVPDVFLCSSKFTSNKSLVRLKIYQKKKILPKDFIKIYKCVLITMKVRVALIKHLENYFLFVLV</sequence>
<dbReference type="EMBL" id="REGN01000178">
    <property type="protein sequence ID" value="RNA43766.1"/>
    <property type="molecule type" value="Genomic_DNA"/>
</dbReference>
<keyword evidence="2" id="KW-1185">Reference proteome</keyword>
<proteinExistence type="predicted"/>
<accession>A0A3M7T6W0</accession>
<organism evidence="1 2">
    <name type="scientific">Brachionus plicatilis</name>
    <name type="common">Marine rotifer</name>
    <name type="synonym">Brachionus muelleri</name>
    <dbReference type="NCBI Taxonomy" id="10195"/>
    <lineage>
        <taxon>Eukaryota</taxon>
        <taxon>Metazoa</taxon>
        <taxon>Spiralia</taxon>
        <taxon>Gnathifera</taxon>
        <taxon>Rotifera</taxon>
        <taxon>Eurotatoria</taxon>
        <taxon>Monogononta</taxon>
        <taxon>Pseudotrocha</taxon>
        <taxon>Ploima</taxon>
        <taxon>Brachionidae</taxon>
        <taxon>Brachionus</taxon>
    </lineage>
</organism>
<evidence type="ECO:0000313" key="2">
    <source>
        <dbReference type="Proteomes" id="UP000276133"/>
    </source>
</evidence>
<protein>
    <submittedName>
        <fullName evidence="1">Uncharacterized protein</fullName>
    </submittedName>
</protein>
<comment type="caution">
    <text evidence="1">The sequence shown here is derived from an EMBL/GenBank/DDBJ whole genome shotgun (WGS) entry which is preliminary data.</text>
</comment>
<evidence type="ECO:0000313" key="1">
    <source>
        <dbReference type="EMBL" id="RNA43766.1"/>
    </source>
</evidence>
<reference evidence="1 2" key="1">
    <citation type="journal article" date="2018" name="Sci. Rep.">
        <title>Genomic signatures of local adaptation to the degree of environmental predictability in rotifers.</title>
        <authorList>
            <person name="Franch-Gras L."/>
            <person name="Hahn C."/>
            <person name="Garcia-Roger E.M."/>
            <person name="Carmona M.J."/>
            <person name="Serra M."/>
            <person name="Gomez A."/>
        </authorList>
    </citation>
    <scope>NUCLEOTIDE SEQUENCE [LARGE SCALE GENOMIC DNA]</scope>
    <source>
        <strain evidence="1">HYR1</strain>
    </source>
</reference>